<gene>
    <name evidence="11" type="primary">atpB</name>
    <name evidence="13" type="ORF">A2627_04945</name>
</gene>
<evidence type="ECO:0000313" key="14">
    <source>
        <dbReference type="Proteomes" id="UP000178851"/>
    </source>
</evidence>
<dbReference type="GO" id="GO:0042777">
    <property type="term" value="P:proton motive force-driven plasma membrane ATP synthesis"/>
    <property type="evidence" value="ECO:0007669"/>
    <property type="project" value="TreeGrafter"/>
</dbReference>
<dbReference type="PROSITE" id="PS00449">
    <property type="entry name" value="ATPASE_A"/>
    <property type="match status" value="1"/>
</dbReference>
<evidence type="ECO:0000256" key="7">
    <source>
        <dbReference type="ARBA" id="ARBA00022989"/>
    </source>
</evidence>
<keyword evidence="10 11" id="KW-0066">ATP synthesis</keyword>
<reference evidence="13 14" key="1">
    <citation type="journal article" date="2016" name="Nat. Commun.">
        <title>Thousands of microbial genomes shed light on interconnected biogeochemical processes in an aquifer system.</title>
        <authorList>
            <person name="Anantharaman K."/>
            <person name="Brown C.T."/>
            <person name="Hug L.A."/>
            <person name="Sharon I."/>
            <person name="Castelle C.J."/>
            <person name="Probst A.J."/>
            <person name="Thomas B.C."/>
            <person name="Singh A."/>
            <person name="Wilkins M.J."/>
            <person name="Karaoz U."/>
            <person name="Brodie E.L."/>
            <person name="Williams K.H."/>
            <person name="Hubbard S.S."/>
            <person name="Banfield J.F."/>
        </authorList>
    </citation>
    <scope>NUCLEOTIDE SEQUENCE [LARGE SCALE GENOMIC DNA]</scope>
</reference>
<evidence type="ECO:0000313" key="13">
    <source>
        <dbReference type="EMBL" id="OGM24984.1"/>
    </source>
</evidence>
<evidence type="ECO:0000256" key="8">
    <source>
        <dbReference type="ARBA" id="ARBA00023065"/>
    </source>
</evidence>
<dbReference type="Gene3D" id="1.20.120.220">
    <property type="entry name" value="ATP synthase, F0 complex, subunit A"/>
    <property type="match status" value="1"/>
</dbReference>
<protein>
    <recommendedName>
        <fullName evidence="11 12">ATP synthase subunit a</fullName>
    </recommendedName>
    <alternativeName>
        <fullName evidence="11">ATP synthase F0 sector subunit a</fullName>
    </alternativeName>
    <alternativeName>
        <fullName evidence="11">F-ATPase subunit 6</fullName>
    </alternativeName>
</protein>
<keyword evidence="9 11" id="KW-0472">Membrane</keyword>
<dbReference type="GO" id="GO:0046933">
    <property type="term" value="F:proton-transporting ATP synthase activity, rotational mechanism"/>
    <property type="evidence" value="ECO:0007669"/>
    <property type="project" value="UniProtKB-UniRule"/>
</dbReference>
<dbReference type="Pfam" id="PF00119">
    <property type="entry name" value="ATP-synt_A"/>
    <property type="match status" value="1"/>
</dbReference>
<dbReference type="GO" id="GO:0005886">
    <property type="term" value="C:plasma membrane"/>
    <property type="evidence" value="ECO:0007669"/>
    <property type="project" value="UniProtKB-SubCell"/>
</dbReference>
<keyword evidence="3 11" id="KW-0813">Transport</keyword>
<dbReference type="SUPFAM" id="SSF81336">
    <property type="entry name" value="F1F0 ATP synthase subunit A"/>
    <property type="match status" value="1"/>
</dbReference>
<keyword evidence="7 11" id="KW-1133">Transmembrane helix</keyword>
<dbReference type="AlphaFoldDB" id="A0A1F7YCC0"/>
<feature type="transmembrane region" description="Helical" evidence="11">
    <location>
        <begin position="20"/>
        <end position="47"/>
    </location>
</feature>
<dbReference type="PANTHER" id="PTHR42823">
    <property type="entry name" value="ATP SYNTHASE SUBUNIT A, CHLOROPLASTIC"/>
    <property type="match status" value="1"/>
</dbReference>
<evidence type="ECO:0000256" key="3">
    <source>
        <dbReference type="ARBA" id="ARBA00022448"/>
    </source>
</evidence>
<comment type="function">
    <text evidence="11 12">Key component of the proton channel; it plays a direct role in the translocation of protons across the membrane.</text>
</comment>
<sequence length="249" mass="27363">MFFVLMRELHISISAEKIGYLFGIPITNSILTTWFVMAFLVVLSYIATKNLSLVPSGFQTIVEMAIGGLHDFFRNITGNEKINRFFPLIATIFIFVIISNWSGLLPGVGSIGFKNNGVFTPLLKGTTADLNTTFAIAIVAVGSFQYFGIKELGLSYFKKFINFKSPIAFFIGLLDIVSEISKVISFAFRLFGNIFAGEVLLAVIGSLIPLIAPLPFLGLEVFVGFIQALVFSMLTAVFLNMAVTIETHD</sequence>
<dbReference type="Proteomes" id="UP000178851">
    <property type="component" value="Unassembled WGS sequence"/>
</dbReference>
<keyword evidence="5 11" id="KW-0812">Transmembrane</keyword>
<accession>A0A1F7YCC0</accession>
<dbReference type="InterPro" id="IPR023011">
    <property type="entry name" value="ATP_synth_F0_asu_AS"/>
</dbReference>
<feature type="transmembrane region" description="Helical" evidence="11">
    <location>
        <begin position="194"/>
        <end position="214"/>
    </location>
</feature>
<dbReference type="PANTHER" id="PTHR42823:SF3">
    <property type="entry name" value="ATP SYNTHASE SUBUNIT A, CHLOROPLASTIC"/>
    <property type="match status" value="1"/>
</dbReference>
<feature type="transmembrane region" description="Helical" evidence="11">
    <location>
        <begin position="221"/>
        <end position="243"/>
    </location>
</feature>
<keyword evidence="6 11" id="KW-0375">Hydrogen ion transport</keyword>
<dbReference type="InterPro" id="IPR000568">
    <property type="entry name" value="ATP_synth_F0_asu"/>
</dbReference>
<dbReference type="GO" id="GO:0045259">
    <property type="term" value="C:proton-transporting ATP synthase complex"/>
    <property type="evidence" value="ECO:0007669"/>
    <property type="project" value="UniProtKB-KW"/>
</dbReference>
<dbReference type="NCBIfam" id="TIGR01131">
    <property type="entry name" value="ATP_synt_6_or_A"/>
    <property type="match status" value="1"/>
</dbReference>
<feature type="transmembrane region" description="Helical" evidence="11">
    <location>
        <begin position="85"/>
        <end position="108"/>
    </location>
</feature>
<comment type="subcellular location">
    <subcellularLocation>
        <location evidence="11 12">Cell membrane</location>
        <topology evidence="11 12">Multi-pass membrane protein</topology>
    </subcellularLocation>
    <subcellularLocation>
        <location evidence="1">Membrane</location>
        <topology evidence="1">Multi-pass membrane protein</topology>
    </subcellularLocation>
</comment>
<dbReference type="EMBL" id="MGGI01000024">
    <property type="protein sequence ID" value="OGM24984.1"/>
    <property type="molecule type" value="Genomic_DNA"/>
</dbReference>
<evidence type="ECO:0000256" key="10">
    <source>
        <dbReference type="ARBA" id="ARBA00023310"/>
    </source>
</evidence>
<dbReference type="InterPro" id="IPR035908">
    <property type="entry name" value="F0_ATP_A_sf"/>
</dbReference>
<evidence type="ECO:0000256" key="2">
    <source>
        <dbReference type="ARBA" id="ARBA00006810"/>
    </source>
</evidence>
<comment type="similarity">
    <text evidence="2 11 12">Belongs to the ATPase A chain family.</text>
</comment>
<evidence type="ECO:0000256" key="4">
    <source>
        <dbReference type="ARBA" id="ARBA00022547"/>
    </source>
</evidence>
<evidence type="ECO:0000256" key="5">
    <source>
        <dbReference type="ARBA" id="ARBA00022692"/>
    </source>
</evidence>
<dbReference type="InterPro" id="IPR045082">
    <property type="entry name" value="ATP_syn_F0_a_bact/chloroplast"/>
</dbReference>
<name>A0A1F7YCC0_9BACT</name>
<keyword evidence="8 11" id="KW-0406">Ion transport</keyword>
<keyword evidence="11" id="KW-1003">Cell membrane</keyword>
<proteinExistence type="inferred from homology"/>
<keyword evidence="4 11" id="KW-0138">CF(0)</keyword>
<evidence type="ECO:0000256" key="9">
    <source>
        <dbReference type="ARBA" id="ARBA00023136"/>
    </source>
</evidence>
<evidence type="ECO:0000256" key="12">
    <source>
        <dbReference type="RuleBase" id="RU000483"/>
    </source>
</evidence>
<evidence type="ECO:0000256" key="11">
    <source>
        <dbReference type="HAMAP-Rule" id="MF_01393"/>
    </source>
</evidence>
<feature type="transmembrane region" description="Helical" evidence="11">
    <location>
        <begin position="128"/>
        <end position="147"/>
    </location>
</feature>
<comment type="caution">
    <text evidence="13">The sequence shown here is derived from an EMBL/GenBank/DDBJ whole genome shotgun (WGS) entry which is preliminary data.</text>
</comment>
<dbReference type="HAMAP" id="MF_01393">
    <property type="entry name" value="ATP_synth_a_bact"/>
    <property type="match status" value="1"/>
</dbReference>
<dbReference type="PRINTS" id="PR00123">
    <property type="entry name" value="ATPASEA"/>
</dbReference>
<dbReference type="CDD" id="cd00310">
    <property type="entry name" value="ATP-synt_Fo_a_6"/>
    <property type="match status" value="1"/>
</dbReference>
<evidence type="ECO:0000256" key="1">
    <source>
        <dbReference type="ARBA" id="ARBA00004141"/>
    </source>
</evidence>
<organism evidence="13 14">
    <name type="scientific">Candidatus Woesebacteria bacterium RIFCSPHIGHO2_01_FULL_39_28</name>
    <dbReference type="NCBI Taxonomy" id="1802496"/>
    <lineage>
        <taxon>Bacteria</taxon>
        <taxon>Candidatus Woeseibacteriota</taxon>
    </lineage>
</organism>
<evidence type="ECO:0000256" key="6">
    <source>
        <dbReference type="ARBA" id="ARBA00022781"/>
    </source>
</evidence>